<comment type="caution">
    <text evidence="1">The sequence shown here is derived from an EMBL/GenBank/DDBJ whole genome shotgun (WGS) entry which is preliminary data.</text>
</comment>
<proteinExistence type="predicted"/>
<accession>A0A1V2GY13</accession>
<organism evidence="1 2">
    <name type="scientific">Teichococcus deserti</name>
    <dbReference type="NCBI Taxonomy" id="1817963"/>
    <lineage>
        <taxon>Bacteria</taxon>
        <taxon>Pseudomonadati</taxon>
        <taxon>Pseudomonadota</taxon>
        <taxon>Alphaproteobacteria</taxon>
        <taxon>Acetobacterales</taxon>
        <taxon>Roseomonadaceae</taxon>
        <taxon>Roseomonas</taxon>
    </lineage>
</organism>
<dbReference type="AlphaFoldDB" id="A0A1V2GY13"/>
<keyword evidence="2" id="KW-1185">Reference proteome</keyword>
<gene>
    <name evidence="1" type="ORF">BKE38_21010</name>
</gene>
<sequence>MHLEIPTMAVEKMELPPGMRRRVTMDALTELAQGGLTERLRLEAAARVLGTARHALEMADGELPVPEAMVGWQRGLVTAREHVETLTPRQIDRLIEEGPRWAAAVLRSQPALRWAA</sequence>
<protein>
    <submittedName>
        <fullName evidence="1">Uncharacterized protein</fullName>
    </submittedName>
</protein>
<name>A0A1V2GY13_9PROT</name>
<dbReference type="RefSeq" id="WP_076959256.1">
    <property type="nucleotide sequence ID" value="NZ_MLCO01000229.1"/>
</dbReference>
<dbReference type="OrthoDB" id="7284134at2"/>
<dbReference type="EMBL" id="MLCO01000229">
    <property type="protein sequence ID" value="ONG49313.1"/>
    <property type="molecule type" value="Genomic_DNA"/>
</dbReference>
<evidence type="ECO:0000313" key="2">
    <source>
        <dbReference type="Proteomes" id="UP000188879"/>
    </source>
</evidence>
<reference evidence="1 2" key="1">
    <citation type="submission" date="2016-10" db="EMBL/GenBank/DDBJ databases">
        <title>Draft Genome sequence of Roseomonas sp. strain M3.</title>
        <authorList>
            <person name="Subhash Y."/>
            <person name="Lee S."/>
        </authorList>
    </citation>
    <scope>NUCLEOTIDE SEQUENCE [LARGE SCALE GENOMIC DNA]</scope>
    <source>
        <strain evidence="1 2">M3</strain>
    </source>
</reference>
<evidence type="ECO:0000313" key="1">
    <source>
        <dbReference type="EMBL" id="ONG49313.1"/>
    </source>
</evidence>
<dbReference type="Proteomes" id="UP000188879">
    <property type="component" value="Unassembled WGS sequence"/>
</dbReference>